<dbReference type="Gene3D" id="1.10.10.10">
    <property type="entry name" value="Winged helix-like DNA-binding domain superfamily/Winged helix DNA-binding domain"/>
    <property type="match status" value="1"/>
</dbReference>
<dbReference type="RefSeq" id="WP_068243157.1">
    <property type="nucleotide sequence ID" value="NZ_LPUY01000064.1"/>
</dbReference>
<dbReference type="SUPFAM" id="SSF52172">
    <property type="entry name" value="CheY-like"/>
    <property type="match status" value="1"/>
</dbReference>
<keyword evidence="3" id="KW-0805">Transcription regulation</keyword>
<dbReference type="PROSITE" id="PS50110">
    <property type="entry name" value="RESPONSE_REGULATORY"/>
    <property type="match status" value="1"/>
</dbReference>
<evidence type="ECO:0000256" key="1">
    <source>
        <dbReference type="ARBA" id="ARBA00022553"/>
    </source>
</evidence>
<dbReference type="EMBL" id="LPUY01000064">
    <property type="protein sequence ID" value="KUP92921.1"/>
    <property type="molecule type" value="Genomic_DNA"/>
</dbReference>
<accession>A0A132BX19</accession>
<dbReference type="PROSITE" id="PS51755">
    <property type="entry name" value="OMPR_PHOB"/>
    <property type="match status" value="1"/>
</dbReference>
<dbReference type="FunFam" id="3.40.50.2300:FF:000001">
    <property type="entry name" value="DNA-binding response regulator PhoB"/>
    <property type="match status" value="1"/>
</dbReference>
<dbReference type="GO" id="GO:0005829">
    <property type="term" value="C:cytosol"/>
    <property type="evidence" value="ECO:0007669"/>
    <property type="project" value="TreeGrafter"/>
</dbReference>
<feature type="domain" description="Response regulatory" evidence="8">
    <location>
        <begin position="4"/>
        <end position="117"/>
    </location>
</feature>
<dbReference type="PATRIC" id="fig|1768241.3.peg.2292"/>
<evidence type="ECO:0000256" key="2">
    <source>
        <dbReference type="ARBA" id="ARBA00023012"/>
    </source>
</evidence>
<proteinExistence type="predicted"/>
<gene>
    <name evidence="10" type="primary">ompR_3</name>
    <name evidence="10" type="ORF">TRIHO_21790</name>
</gene>
<dbReference type="GO" id="GO:0032993">
    <property type="term" value="C:protein-DNA complex"/>
    <property type="evidence" value="ECO:0007669"/>
    <property type="project" value="TreeGrafter"/>
</dbReference>
<feature type="DNA-binding region" description="OmpR/PhoB-type" evidence="7">
    <location>
        <begin position="129"/>
        <end position="229"/>
    </location>
</feature>
<dbReference type="AlphaFoldDB" id="A0A132BX19"/>
<reference evidence="10 11" key="1">
    <citation type="submission" date="2015-12" db="EMBL/GenBank/DDBJ databases">
        <title>Genome sequence of the marine Rhodobacteraceae strain O3.65, Candidatus Tritonibacter horizontis.</title>
        <authorList>
            <person name="Poehlein A."/>
            <person name="Giebel H.A."/>
            <person name="Voget S."/>
            <person name="Brinkhoff T."/>
        </authorList>
    </citation>
    <scope>NUCLEOTIDE SEQUENCE [LARGE SCALE GENOMIC DNA]</scope>
    <source>
        <strain evidence="10 11">O3.65</strain>
    </source>
</reference>
<keyword evidence="4 7" id="KW-0238">DNA-binding</keyword>
<evidence type="ECO:0000313" key="11">
    <source>
        <dbReference type="Proteomes" id="UP000068382"/>
    </source>
</evidence>
<comment type="caution">
    <text evidence="10">The sequence shown here is derived from an EMBL/GenBank/DDBJ whole genome shotgun (WGS) entry which is preliminary data.</text>
</comment>
<dbReference type="InterPro" id="IPR016032">
    <property type="entry name" value="Sig_transdc_resp-reg_C-effctor"/>
</dbReference>
<dbReference type="Pfam" id="PF00486">
    <property type="entry name" value="Trans_reg_C"/>
    <property type="match status" value="1"/>
</dbReference>
<dbReference type="InterPro" id="IPR011006">
    <property type="entry name" value="CheY-like_superfamily"/>
</dbReference>
<dbReference type="GO" id="GO:0000156">
    <property type="term" value="F:phosphorelay response regulator activity"/>
    <property type="evidence" value="ECO:0007669"/>
    <property type="project" value="TreeGrafter"/>
</dbReference>
<dbReference type="OrthoDB" id="9784252at2"/>
<dbReference type="CDD" id="cd00383">
    <property type="entry name" value="trans_reg_C"/>
    <property type="match status" value="1"/>
</dbReference>
<dbReference type="PANTHER" id="PTHR48111">
    <property type="entry name" value="REGULATOR OF RPOS"/>
    <property type="match status" value="1"/>
</dbReference>
<evidence type="ECO:0000259" key="8">
    <source>
        <dbReference type="PROSITE" id="PS50110"/>
    </source>
</evidence>
<evidence type="ECO:0000259" key="9">
    <source>
        <dbReference type="PROSITE" id="PS51755"/>
    </source>
</evidence>
<dbReference type="Pfam" id="PF00072">
    <property type="entry name" value="Response_reg"/>
    <property type="match status" value="1"/>
</dbReference>
<dbReference type="SMART" id="SM00448">
    <property type="entry name" value="REC"/>
    <property type="match status" value="1"/>
</dbReference>
<protein>
    <submittedName>
        <fullName evidence="10">Transcriptional regulatory protein OmpR</fullName>
    </submittedName>
</protein>
<evidence type="ECO:0000256" key="6">
    <source>
        <dbReference type="PROSITE-ProRule" id="PRU00169"/>
    </source>
</evidence>
<sequence length="234" mass="25653">MKNNILIVEDDAALAGLLAQVLRDNGLDVRIAADGREMDAHLRAAPADLIILDIMLPGEDGFSLCRRLRAETTVPIIILSALGEETDRIVGLEIGADDYVTKPFSPREVLARVRSLMRRTSYGVVPGSSGPLRFDGWRVDPVRRQVHGPDHARVSMTTAEFDLLLGFCRNPGRILSREELLSLTHAGLAGPVARSVDVHVSRLRQKIEDNPKDPKYVLTVRLGGYLFTPAVSAT</sequence>
<evidence type="ECO:0000256" key="7">
    <source>
        <dbReference type="PROSITE-ProRule" id="PRU01091"/>
    </source>
</evidence>
<evidence type="ECO:0000256" key="4">
    <source>
        <dbReference type="ARBA" id="ARBA00023125"/>
    </source>
</evidence>
<dbReference type="CDD" id="cd17574">
    <property type="entry name" value="REC_OmpR"/>
    <property type="match status" value="1"/>
</dbReference>
<feature type="modified residue" description="4-aspartylphosphate" evidence="6">
    <location>
        <position position="53"/>
    </location>
</feature>
<keyword evidence="11" id="KW-1185">Reference proteome</keyword>
<dbReference type="InterPro" id="IPR036388">
    <property type="entry name" value="WH-like_DNA-bd_sf"/>
</dbReference>
<name>A0A132BX19_9RHOB</name>
<dbReference type="SMART" id="SM00862">
    <property type="entry name" value="Trans_reg_C"/>
    <property type="match status" value="1"/>
</dbReference>
<dbReference type="InterPro" id="IPR001789">
    <property type="entry name" value="Sig_transdc_resp-reg_receiver"/>
</dbReference>
<evidence type="ECO:0000313" key="10">
    <source>
        <dbReference type="EMBL" id="KUP92921.1"/>
    </source>
</evidence>
<dbReference type="GO" id="GO:0000976">
    <property type="term" value="F:transcription cis-regulatory region binding"/>
    <property type="evidence" value="ECO:0007669"/>
    <property type="project" value="TreeGrafter"/>
</dbReference>
<dbReference type="GO" id="GO:0006355">
    <property type="term" value="P:regulation of DNA-templated transcription"/>
    <property type="evidence" value="ECO:0007669"/>
    <property type="project" value="InterPro"/>
</dbReference>
<evidence type="ECO:0000256" key="5">
    <source>
        <dbReference type="ARBA" id="ARBA00023163"/>
    </source>
</evidence>
<feature type="domain" description="OmpR/PhoB-type" evidence="9">
    <location>
        <begin position="129"/>
        <end position="229"/>
    </location>
</feature>
<dbReference type="Proteomes" id="UP000068382">
    <property type="component" value="Unassembled WGS sequence"/>
</dbReference>
<dbReference type="InterPro" id="IPR039420">
    <property type="entry name" value="WalR-like"/>
</dbReference>
<keyword evidence="2" id="KW-0902">Two-component regulatory system</keyword>
<dbReference type="PANTHER" id="PTHR48111:SF4">
    <property type="entry name" value="DNA-BINDING DUAL TRANSCRIPTIONAL REGULATOR OMPR"/>
    <property type="match status" value="1"/>
</dbReference>
<dbReference type="Gene3D" id="3.40.50.2300">
    <property type="match status" value="1"/>
</dbReference>
<dbReference type="Gene3D" id="6.10.250.690">
    <property type="match status" value="1"/>
</dbReference>
<keyword evidence="5" id="KW-0804">Transcription</keyword>
<dbReference type="SUPFAM" id="SSF46894">
    <property type="entry name" value="C-terminal effector domain of the bipartite response regulators"/>
    <property type="match status" value="1"/>
</dbReference>
<organism evidence="10 11">
    <name type="scientific">Tritonibacter horizontis</name>
    <dbReference type="NCBI Taxonomy" id="1768241"/>
    <lineage>
        <taxon>Bacteria</taxon>
        <taxon>Pseudomonadati</taxon>
        <taxon>Pseudomonadota</taxon>
        <taxon>Alphaproteobacteria</taxon>
        <taxon>Rhodobacterales</taxon>
        <taxon>Paracoccaceae</taxon>
        <taxon>Tritonibacter</taxon>
    </lineage>
</organism>
<keyword evidence="1 6" id="KW-0597">Phosphoprotein</keyword>
<dbReference type="InterPro" id="IPR001867">
    <property type="entry name" value="OmpR/PhoB-type_DNA-bd"/>
</dbReference>
<evidence type="ECO:0000256" key="3">
    <source>
        <dbReference type="ARBA" id="ARBA00023015"/>
    </source>
</evidence>